<dbReference type="Pfam" id="PF00020">
    <property type="entry name" value="TNFR_c6"/>
    <property type="match status" value="1"/>
</dbReference>
<evidence type="ECO:0000313" key="5">
    <source>
        <dbReference type="Proteomes" id="UP001591681"/>
    </source>
</evidence>
<dbReference type="InterPro" id="IPR001368">
    <property type="entry name" value="TNFR/NGFR_Cys_rich_reg"/>
</dbReference>
<keyword evidence="5" id="KW-1185">Reference proteome</keyword>
<feature type="signal peptide" evidence="2">
    <location>
        <begin position="1"/>
        <end position="20"/>
    </location>
</feature>
<dbReference type="PROSITE" id="PS50050">
    <property type="entry name" value="TNFR_NGFR_2"/>
    <property type="match status" value="1"/>
</dbReference>
<gene>
    <name evidence="4" type="ORF">ACEWY4_020298</name>
</gene>
<feature type="chain" id="PRO_5044801617" description="TNFR-Cys domain-containing protein" evidence="2">
    <location>
        <begin position="21"/>
        <end position="158"/>
    </location>
</feature>
<feature type="domain" description="TNFR-Cys" evidence="3">
    <location>
        <begin position="63"/>
        <end position="104"/>
    </location>
</feature>
<dbReference type="SMART" id="SM00208">
    <property type="entry name" value="TNFR"/>
    <property type="match status" value="2"/>
</dbReference>
<name>A0ABD1JEG8_9TELE</name>
<dbReference type="PANTHER" id="PTHR47139">
    <property type="entry name" value="TUMOR NECROSIS FACTOR RECEPTOR SUPERFAMILY MEMBER 9"/>
    <property type="match status" value="1"/>
</dbReference>
<dbReference type="CDD" id="cd00185">
    <property type="entry name" value="TNFRSF"/>
    <property type="match status" value="1"/>
</dbReference>
<organism evidence="4 5">
    <name type="scientific">Coilia grayii</name>
    <name type="common">Gray's grenadier anchovy</name>
    <dbReference type="NCBI Taxonomy" id="363190"/>
    <lineage>
        <taxon>Eukaryota</taxon>
        <taxon>Metazoa</taxon>
        <taxon>Chordata</taxon>
        <taxon>Craniata</taxon>
        <taxon>Vertebrata</taxon>
        <taxon>Euteleostomi</taxon>
        <taxon>Actinopterygii</taxon>
        <taxon>Neopterygii</taxon>
        <taxon>Teleostei</taxon>
        <taxon>Clupei</taxon>
        <taxon>Clupeiformes</taxon>
        <taxon>Clupeoidei</taxon>
        <taxon>Engraulidae</taxon>
        <taxon>Coilinae</taxon>
        <taxon>Coilia</taxon>
    </lineage>
</organism>
<feature type="repeat" description="TNFR-Cys" evidence="1">
    <location>
        <begin position="63"/>
        <end position="104"/>
    </location>
</feature>
<comment type="caution">
    <text evidence="4">The sequence shown here is derived from an EMBL/GenBank/DDBJ whole genome shotgun (WGS) entry which is preliminary data.</text>
</comment>
<proteinExistence type="predicted"/>
<dbReference type="Proteomes" id="UP001591681">
    <property type="component" value="Unassembled WGS sequence"/>
</dbReference>
<dbReference type="PRINTS" id="PR01680">
    <property type="entry name" value="TNFACTORR6"/>
</dbReference>
<protein>
    <recommendedName>
        <fullName evidence="3">TNFR-Cys domain-containing protein</fullName>
    </recommendedName>
</protein>
<keyword evidence="1" id="KW-1015">Disulfide bond</keyword>
<dbReference type="InterPro" id="IPR008063">
    <property type="entry name" value="Fas_rcpt"/>
</dbReference>
<comment type="caution">
    <text evidence="1">Lacks conserved residue(s) required for the propagation of feature annotation.</text>
</comment>
<evidence type="ECO:0000256" key="1">
    <source>
        <dbReference type="PROSITE-ProRule" id="PRU00206"/>
    </source>
</evidence>
<dbReference type="EMBL" id="JBHFQA010000017">
    <property type="protein sequence ID" value="KAL2084780.1"/>
    <property type="molecule type" value="Genomic_DNA"/>
</dbReference>
<dbReference type="AlphaFoldDB" id="A0ABD1JEG8"/>
<dbReference type="Gene3D" id="2.10.50.10">
    <property type="entry name" value="Tumor Necrosis Factor Receptor, subunit A, domain 2"/>
    <property type="match status" value="2"/>
</dbReference>
<evidence type="ECO:0000256" key="2">
    <source>
        <dbReference type="SAM" id="SignalP"/>
    </source>
</evidence>
<accession>A0ABD1JEG8</accession>
<reference evidence="4 5" key="1">
    <citation type="submission" date="2024-09" db="EMBL/GenBank/DDBJ databases">
        <title>A chromosome-level genome assembly of Gray's grenadier anchovy, Coilia grayii.</title>
        <authorList>
            <person name="Fu Z."/>
        </authorList>
    </citation>
    <scope>NUCLEOTIDE SEQUENCE [LARGE SCALE GENOMIC DNA]</scope>
    <source>
        <strain evidence="4">G4</strain>
        <tissue evidence="4">Muscle</tissue>
    </source>
</reference>
<sequence>MGVFWTTLLLCHLLPSLGHSLSCGTAEYQWPQQKPNRCCSKCEPGYRMTSRCPDGSRVTSCTPCHPPEYRDDHNNALTCKMCNRCGEEGQEVLKSCTSSQDTVCTCKPGYKCRDETCSQCDKSADVMMTTIKPQLQGKLLFEPHMKKERHLQEEYMVE</sequence>
<dbReference type="PROSITE" id="PS00652">
    <property type="entry name" value="TNFR_NGFR_1"/>
    <property type="match status" value="1"/>
</dbReference>
<evidence type="ECO:0000313" key="4">
    <source>
        <dbReference type="EMBL" id="KAL2084780.1"/>
    </source>
</evidence>
<dbReference type="SUPFAM" id="SSF57586">
    <property type="entry name" value="TNF receptor-like"/>
    <property type="match status" value="2"/>
</dbReference>
<dbReference type="PANTHER" id="PTHR47139:SF1">
    <property type="entry name" value="TUMOR NECROSIS FACTOR RECEPTOR SUPERFAMILY MEMBER 9"/>
    <property type="match status" value="1"/>
</dbReference>
<keyword evidence="2" id="KW-0732">Signal</keyword>
<feature type="disulfide bond" evidence="1">
    <location>
        <begin position="64"/>
        <end position="79"/>
    </location>
</feature>
<evidence type="ECO:0000259" key="3">
    <source>
        <dbReference type="PROSITE" id="PS50050"/>
    </source>
</evidence>